<evidence type="ECO:0000256" key="1">
    <source>
        <dbReference type="ARBA" id="ARBA00002190"/>
    </source>
</evidence>
<dbReference type="Proteomes" id="UP000198348">
    <property type="component" value="Unassembled WGS sequence"/>
</dbReference>
<dbReference type="Pfam" id="PF00872">
    <property type="entry name" value="Transposase_mut"/>
    <property type="match status" value="1"/>
</dbReference>
<dbReference type="PANTHER" id="PTHR33217:SF8">
    <property type="entry name" value="MUTATOR FAMILY TRANSPOSASE"/>
    <property type="match status" value="1"/>
</dbReference>
<evidence type="ECO:0000256" key="3">
    <source>
        <dbReference type="ARBA" id="ARBA00022578"/>
    </source>
</evidence>
<dbReference type="PANTHER" id="PTHR33217">
    <property type="entry name" value="TRANSPOSASE FOR INSERTION SEQUENCE ELEMENT IS1081"/>
    <property type="match status" value="1"/>
</dbReference>
<keyword evidence="3 6" id="KW-0815">Transposition</keyword>
<evidence type="ECO:0000313" key="9">
    <source>
        <dbReference type="Proteomes" id="UP000198348"/>
    </source>
</evidence>
<dbReference type="NCBIfam" id="NF033543">
    <property type="entry name" value="transpos_IS256"/>
    <property type="match status" value="1"/>
</dbReference>
<comment type="similarity">
    <text evidence="2 6">Belongs to the transposase mutator family.</text>
</comment>
<keyword evidence="6" id="KW-0814">Transposable element</keyword>
<dbReference type="GO" id="GO:0006313">
    <property type="term" value="P:DNA transposition"/>
    <property type="evidence" value="ECO:0007669"/>
    <property type="project" value="UniProtKB-UniRule"/>
</dbReference>
<keyword evidence="5 6" id="KW-0233">DNA recombination</keyword>
<feature type="compositionally biased region" description="Low complexity" evidence="7">
    <location>
        <begin position="73"/>
        <end position="83"/>
    </location>
</feature>
<evidence type="ECO:0000256" key="7">
    <source>
        <dbReference type="SAM" id="MobiDB-lite"/>
    </source>
</evidence>
<dbReference type="EMBL" id="FZNW01000016">
    <property type="protein sequence ID" value="SNR71828.1"/>
    <property type="molecule type" value="Genomic_DNA"/>
</dbReference>
<evidence type="ECO:0000256" key="4">
    <source>
        <dbReference type="ARBA" id="ARBA00023125"/>
    </source>
</evidence>
<keyword evidence="9" id="KW-1185">Reference proteome</keyword>
<evidence type="ECO:0000256" key="6">
    <source>
        <dbReference type="RuleBase" id="RU365089"/>
    </source>
</evidence>
<keyword evidence="4 6" id="KW-0238">DNA-binding</keyword>
<dbReference type="OrthoDB" id="9793302at2"/>
<gene>
    <name evidence="8" type="ORF">SAMN06265360_1161</name>
</gene>
<comment type="function">
    <text evidence="1 6">Required for the transposition of the insertion element.</text>
</comment>
<protein>
    <recommendedName>
        <fullName evidence="6">Mutator family transposase</fullName>
    </recommendedName>
</protein>
<dbReference type="GO" id="GO:0003677">
    <property type="term" value="F:DNA binding"/>
    <property type="evidence" value="ECO:0007669"/>
    <property type="project" value="UniProtKB-UniRule"/>
</dbReference>
<dbReference type="InterPro" id="IPR001207">
    <property type="entry name" value="Transposase_mutator"/>
</dbReference>
<dbReference type="GO" id="GO:0004803">
    <property type="term" value="F:transposase activity"/>
    <property type="evidence" value="ECO:0007669"/>
    <property type="project" value="UniProtKB-UniRule"/>
</dbReference>
<organism evidence="8 9">
    <name type="scientific">Haloechinothrix alba</name>
    <dbReference type="NCBI Taxonomy" id="664784"/>
    <lineage>
        <taxon>Bacteria</taxon>
        <taxon>Bacillati</taxon>
        <taxon>Actinomycetota</taxon>
        <taxon>Actinomycetes</taxon>
        <taxon>Pseudonocardiales</taxon>
        <taxon>Pseudonocardiaceae</taxon>
        <taxon>Haloechinothrix</taxon>
    </lineage>
</organism>
<name>A0A238YM04_9PSEU</name>
<evidence type="ECO:0000313" key="8">
    <source>
        <dbReference type="EMBL" id="SNR71828.1"/>
    </source>
</evidence>
<evidence type="ECO:0000256" key="2">
    <source>
        <dbReference type="ARBA" id="ARBA00010961"/>
    </source>
</evidence>
<feature type="region of interest" description="Disordered" evidence="7">
    <location>
        <begin position="61"/>
        <end position="83"/>
    </location>
</feature>
<dbReference type="AlphaFoldDB" id="A0A238YM04"/>
<sequence>MTEMIESMDSLTTEQQELAAELVAKAREEGVELTGPNGLLSGLTKQVLETALETELAEHIGYDKHDPAGRNGGNSRNGTRTKTVTTDIGPVEIEVPRDRDGSFDPQIVRKRQRRLQGVNEMVLSLTARGLTTGEVSAHFAETYGAQISKDTVSSITDTVVEEMTEWCNRPLDRVYPVIFVDAIMVKIRDGQVTNQPVYVAIGVTVDGERDILGLWVGDGSEGAKFWMAIFAELKNRGVEDCCILVCDGLKGMAESVVNVWPLCTVQTCVIHLVRNTFRYASKADRDAIAKDIRPVYTAPTGSAAAARFDEFTAKWGVKYPAIITLWRNSWQEFIPFLDYDAEIRKVICSTNAIESLNSRYRRATRARGHFPNQQAALKCLYLVTRSLDPTGRGRARWAMRWKAPLNAFATTFEGRIVPSNTN</sequence>
<reference evidence="8 9" key="1">
    <citation type="submission" date="2017-06" db="EMBL/GenBank/DDBJ databases">
        <authorList>
            <person name="Kim H.J."/>
            <person name="Triplett B.A."/>
        </authorList>
    </citation>
    <scope>NUCLEOTIDE SEQUENCE [LARGE SCALE GENOMIC DNA]</scope>
    <source>
        <strain evidence="8 9">DSM 45207</strain>
    </source>
</reference>
<accession>A0A238YM04</accession>
<proteinExistence type="inferred from homology"/>
<evidence type="ECO:0000256" key="5">
    <source>
        <dbReference type="ARBA" id="ARBA00023172"/>
    </source>
</evidence>